<keyword evidence="5" id="KW-1185">Reference proteome</keyword>
<comment type="caution">
    <text evidence="4">The sequence shown here is derived from an EMBL/GenBank/DDBJ whole genome shotgun (WGS) entry which is preliminary data.</text>
</comment>
<dbReference type="EMBL" id="JBHULV010000042">
    <property type="protein sequence ID" value="MFD2732423.1"/>
    <property type="molecule type" value="Genomic_DNA"/>
</dbReference>
<dbReference type="Gene3D" id="2.40.30.170">
    <property type="match status" value="1"/>
</dbReference>
<dbReference type="PANTHER" id="PTHR30097">
    <property type="entry name" value="CATION EFFLUX SYSTEM PROTEIN CUSB"/>
    <property type="match status" value="1"/>
</dbReference>
<dbReference type="InterPro" id="IPR045800">
    <property type="entry name" value="HMBD"/>
</dbReference>
<reference evidence="5" key="1">
    <citation type="journal article" date="2019" name="Int. J. Syst. Evol. Microbiol.">
        <title>The Global Catalogue of Microorganisms (GCM) 10K type strain sequencing project: providing services to taxonomists for standard genome sequencing and annotation.</title>
        <authorList>
            <consortium name="The Broad Institute Genomics Platform"/>
            <consortium name="The Broad Institute Genome Sequencing Center for Infectious Disease"/>
            <person name="Wu L."/>
            <person name="Ma J."/>
        </authorList>
    </citation>
    <scope>NUCLEOTIDE SEQUENCE [LARGE SCALE GENOMIC DNA]</scope>
    <source>
        <strain evidence="5">KCTC 42456</strain>
    </source>
</reference>
<evidence type="ECO:0000259" key="3">
    <source>
        <dbReference type="Pfam" id="PF25869"/>
    </source>
</evidence>
<accession>A0ABW5TV52</accession>
<dbReference type="InterPro" id="IPR051909">
    <property type="entry name" value="MFP_Cation_Efflux"/>
</dbReference>
<proteinExistence type="predicted"/>
<dbReference type="PANTHER" id="PTHR30097:SF15">
    <property type="entry name" value="CATION EFFLUX SYSTEM PROTEIN CUSB"/>
    <property type="match status" value="1"/>
</dbReference>
<name>A0ABW5TV52_9SPHI</name>
<evidence type="ECO:0000256" key="1">
    <source>
        <dbReference type="ARBA" id="ARBA00022448"/>
    </source>
</evidence>
<protein>
    <submittedName>
        <fullName evidence="4">HlyD family efflux transporter periplasmic adaptor subunit</fullName>
    </submittedName>
</protein>
<gene>
    <name evidence="4" type="ORF">ACFSSE_12000</name>
</gene>
<feature type="domain" description="Heavy metal binding" evidence="2">
    <location>
        <begin position="62"/>
        <end position="87"/>
    </location>
</feature>
<evidence type="ECO:0000313" key="5">
    <source>
        <dbReference type="Proteomes" id="UP001597546"/>
    </source>
</evidence>
<dbReference type="RefSeq" id="WP_379045851.1">
    <property type="nucleotide sequence ID" value="NZ_JBHSKW010000057.1"/>
</dbReference>
<evidence type="ECO:0000313" key="4">
    <source>
        <dbReference type="EMBL" id="MFD2732423.1"/>
    </source>
</evidence>
<dbReference type="Pfam" id="PF19335">
    <property type="entry name" value="HMBD"/>
    <property type="match status" value="1"/>
</dbReference>
<dbReference type="Pfam" id="PF25869">
    <property type="entry name" value="3HB_CusB"/>
    <property type="match status" value="1"/>
</dbReference>
<dbReference type="InterPro" id="IPR058791">
    <property type="entry name" value="3HB_CusB"/>
</dbReference>
<keyword evidence="1" id="KW-0813">Transport</keyword>
<organism evidence="4 5">
    <name type="scientific">Pedobacter alpinus</name>
    <dbReference type="NCBI Taxonomy" id="1590643"/>
    <lineage>
        <taxon>Bacteria</taxon>
        <taxon>Pseudomonadati</taxon>
        <taxon>Bacteroidota</taxon>
        <taxon>Sphingobacteriia</taxon>
        <taxon>Sphingobacteriales</taxon>
        <taxon>Sphingobacteriaceae</taxon>
        <taxon>Pedobacter</taxon>
    </lineage>
</organism>
<feature type="domain" description="CusB-like three alpha-helical bundle" evidence="3">
    <location>
        <begin position="180"/>
        <end position="227"/>
    </location>
</feature>
<dbReference type="Proteomes" id="UP001597546">
    <property type="component" value="Unassembled WGS sequence"/>
</dbReference>
<sequence>MRKMWRDSLEESRRTYQESRAYMIERYKHQVSRALKISCLLLTIFLFSCNSTDKNISESATYTCSMHPEIVEDKPGTCPICGMDLTKIHTKTAINLEVDSSVMNALSANNDSFTNNLETIVVKESTLKPSVNLNGTITYNSNQIKTISARVSGRIEKSYVKYNFEPIKKGQLLLKVYSPELLAIQQELLYLKSKNENALLNQTKTKLLLLGVSNQQINKVLKSGKADDTINIYSNYSGYLLNASTDSNDDLQTANTTLMLTDGLYINTGDLLYKVFNDNELWAIFYTNTSESEWVKSGDKIELTIDKKNIAGKVSLVQPFYKNNQNLTEIRVVLNNRNNQFKIGQLANATVSQNSITGIWIPEAAVYQLGEKSIVFIKKDQVLKAITINVTAKANKQVLVKDLKPGDEIANNASYMIDSESFIKINTNE</sequence>
<evidence type="ECO:0000259" key="2">
    <source>
        <dbReference type="Pfam" id="PF19335"/>
    </source>
</evidence>
<dbReference type="Gene3D" id="2.40.420.20">
    <property type="match status" value="1"/>
</dbReference>